<feature type="transmembrane region" description="Helical" evidence="1">
    <location>
        <begin position="386"/>
        <end position="405"/>
    </location>
</feature>
<proteinExistence type="predicted"/>
<feature type="transmembrane region" description="Helical" evidence="1">
    <location>
        <begin position="281"/>
        <end position="302"/>
    </location>
</feature>
<gene>
    <name evidence="3" type="ORF">GX426_04355</name>
</gene>
<dbReference type="SUPFAM" id="SSF52540">
    <property type="entry name" value="P-loop containing nucleoside triphosphate hydrolases"/>
    <property type="match status" value="1"/>
</dbReference>
<feature type="transmembrane region" description="Helical" evidence="1">
    <location>
        <begin position="446"/>
        <end position="470"/>
    </location>
</feature>
<feature type="domain" description="FeoB-type G" evidence="2">
    <location>
        <begin position="1"/>
        <end position="162"/>
    </location>
</feature>
<dbReference type="Pfam" id="PF02421">
    <property type="entry name" value="FeoB_N"/>
    <property type="match status" value="1"/>
</dbReference>
<dbReference type="EMBL" id="JAAYUN010000076">
    <property type="protein sequence ID" value="NLJ22323.1"/>
    <property type="molecule type" value="Genomic_DNA"/>
</dbReference>
<comment type="caution">
    <text evidence="3">The sequence shown here is derived from an EMBL/GenBank/DDBJ whole genome shotgun (WGS) entry which is preliminary data.</text>
</comment>
<protein>
    <submittedName>
        <fullName evidence="3">Ferrous iron transporter B</fullName>
    </submittedName>
</protein>
<dbReference type="Proteomes" id="UP000544742">
    <property type="component" value="Unassembled WGS sequence"/>
</dbReference>
<feature type="transmembrane region" description="Helical" evidence="1">
    <location>
        <begin position="206"/>
        <end position="224"/>
    </location>
</feature>
<evidence type="ECO:0000259" key="2">
    <source>
        <dbReference type="PROSITE" id="PS51711"/>
    </source>
</evidence>
<feature type="transmembrane region" description="Helical" evidence="1">
    <location>
        <begin position="322"/>
        <end position="344"/>
    </location>
</feature>
<dbReference type="CDD" id="cd01879">
    <property type="entry name" value="FeoB"/>
    <property type="match status" value="1"/>
</dbReference>
<name>A0A7K4AHA8_METSH</name>
<dbReference type="InterPro" id="IPR006073">
    <property type="entry name" value="GTP-bd"/>
</dbReference>
<organism evidence="3 4">
    <name type="scientific">Methanothrix soehngenii</name>
    <name type="common">Methanosaeta concilii</name>
    <dbReference type="NCBI Taxonomy" id="2223"/>
    <lineage>
        <taxon>Archaea</taxon>
        <taxon>Methanobacteriati</taxon>
        <taxon>Methanobacteriota</taxon>
        <taxon>Stenosarchaea group</taxon>
        <taxon>Methanomicrobia</taxon>
        <taxon>Methanotrichales</taxon>
        <taxon>Methanotrichaceae</taxon>
        <taxon>Methanothrix</taxon>
    </lineage>
</organism>
<dbReference type="InterPro" id="IPR011642">
    <property type="entry name" value="Gate_dom"/>
</dbReference>
<evidence type="ECO:0000313" key="4">
    <source>
        <dbReference type="Proteomes" id="UP000544742"/>
    </source>
</evidence>
<feature type="transmembrane region" description="Helical" evidence="1">
    <location>
        <begin position="516"/>
        <end position="536"/>
    </location>
</feature>
<dbReference type="InterPro" id="IPR027417">
    <property type="entry name" value="P-loop_NTPase"/>
</dbReference>
<keyword evidence="1" id="KW-0472">Membrane</keyword>
<feature type="transmembrane region" description="Helical" evidence="1">
    <location>
        <begin position="356"/>
        <end position="380"/>
    </location>
</feature>
<dbReference type="PANTHER" id="PTHR43185">
    <property type="entry name" value="FERROUS IRON TRANSPORT PROTEIN B"/>
    <property type="match status" value="1"/>
</dbReference>
<dbReference type="InterPro" id="IPR011640">
    <property type="entry name" value="Fe2_transport_prot_B_C"/>
</dbReference>
<accession>A0A7K4AHA8</accession>
<sequence>MLKILLMGNPNVGKSVIFSRLTGIEVVSANYPGTTIEYTEGRMKLGEKMATLIDPPGVYSLEPTSKVEEVTGHILEQGADVVVNVIDSTNLERNLNLTLKILEKGLPTVVALNLWDVATRKGIEIDTAILAEALGVDVIPTVAVSGQGIYDLVEAIGKAKTPPPVQFESSDQRWARIGEIAEKSQKVLHRHPSLFDRLEDISLKPLTGIPIALLLLYLSFSLVIEVGETLQLKVTDPLFIAYSNFITDLVHRYVSSELLREILIGSSPELLKSFGILTTGLYIPLGIVLPFLIPFYLLLGILEDIGYLPRLSVILDAFMHRIGLHGAAILPCVLGMGCSVPAVLSVRILESAKQRYLAATLMTMAIPCASQSAMIFGILAPYGLRYIFIVYATLFLSFVITGYLLHRFIGGESPEIFLEIPPYRMPNLQALLKKTFIRVREFLKEAVPYIGLGMIIMNFFYLTGLMHLIGEELKPVVSGLLGLPSDAATALIIGFLRKDVGIGMFAPLDMTPVQYVIAAVVLAMYMPCVATFMVMLKELGVSGTAKSVALRLVAALVVGTALNLILS</sequence>
<reference evidence="3 4" key="1">
    <citation type="journal article" date="2020" name="Biotechnol. Biofuels">
        <title>New insights from the biogas microbiome by comprehensive genome-resolved metagenomics of nearly 1600 species originating from multiple anaerobic digesters.</title>
        <authorList>
            <person name="Campanaro S."/>
            <person name="Treu L."/>
            <person name="Rodriguez-R L.M."/>
            <person name="Kovalovszki A."/>
            <person name="Ziels R.M."/>
            <person name="Maus I."/>
            <person name="Zhu X."/>
            <person name="Kougias P.G."/>
            <person name="Basile A."/>
            <person name="Luo G."/>
            <person name="Schluter A."/>
            <person name="Konstantinidis K.T."/>
            <person name="Angelidaki I."/>
        </authorList>
    </citation>
    <scope>NUCLEOTIDE SEQUENCE [LARGE SCALE GENOMIC DNA]</scope>
    <source>
        <strain evidence="3">AS27yjCOA_157</strain>
    </source>
</reference>
<dbReference type="InterPro" id="IPR030389">
    <property type="entry name" value="G_FEOB_dom"/>
</dbReference>
<dbReference type="InterPro" id="IPR050860">
    <property type="entry name" value="FeoB_GTPase"/>
</dbReference>
<dbReference type="GO" id="GO:0015093">
    <property type="term" value="F:ferrous iron transmembrane transporter activity"/>
    <property type="evidence" value="ECO:0007669"/>
    <property type="project" value="InterPro"/>
</dbReference>
<dbReference type="PROSITE" id="PS51711">
    <property type="entry name" value="G_FEOB"/>
    <property type="match status" value="1"/>
</dbReference>
<dbReference type="AlphaFoldDB" id="A0A7K4AHA8"/>
<evidence type="ECO:0000256" key="1">
    <source>
        <dbReference type="SAM" id="Phobius"/>
    </source>
</evidence>
<dbReference type="GO" id="GO:0005886">
    <property type="term" value="C:plasma membrane"/>
    <property type="evidence" value="ECO:0007669"/>
    <property type="project" value="TreeGrafter"/>
</dbReference>
<keyword evidence="1" id="KW-0812">Transmembrane</keyword>
<evidence type="ECO:0000313" key="3">
    <source>
        <dbReference type="EMBL" id="NLJ22323.1"/>
    </source>
</evidence>
<dbReference type="PANTHER" id="PTHR43185:SF1">
    <property type="entry name" value="FE(2+) TRANSPORTER FEOB"/>
    <property type="match status" value="1"/>
</dbReference>
<keyword evidence="1" id="KW-1133">Transmembrane helix</keyword>
<dbReference type="Pfam" id="PF07670">
    <property type="entry name" value="Gate"/>
    <property type="match status" value="2"/>
</dbReference>
<dbReference type="Pfam" id="PF07664">
    <property type="entry name" value="FeoB_C"/>
    <property type="match status" value="1"/>
</dbReference>
<feature type="transmembrane region" description="Helical" evidence="1">
    <location>
        <begin position="548"/>
        <end position="566"/>
    </location>
</feature>
<dbReference type="GO" id="GO:0005525">
    <property type="term" value="F:GTP binding"/>
    <property type="evidence" value="ECO:0007669"/>
    <property type="project" value="InterPro"/>
</dbReference>
<dbReference type="PRINTS" id="PR00326">
    <property type="entry name" value="GTP1OBG"/>
</dbReference>
<dbReference type="Gene3D" id="3.40.50.300">
    <property type="entry name" value="P-loop containing nucleotide triphosphate hydrolases"/>
    <property type="match status" value="1"/>
</dbReference>